<dbReference type="PRINTS" id="PR00261">
    <property type="entry name" value="LDLRECEPTOR"/>
</dbReference>
<evidence type="ECO:0000256" key="9">
    <source>
        <dbReference type="ARBA" id="ARBA00023157"/>
    </source>
</evidence>
<evidence type="ECO:0000256" key="2">
    <source>
        <dbReference type="ARBA" id="ARBA00022475"/>
    </source>
</evidence>
<evidence type="ECO:0000259" key="14">
    <source>
        <dbReference type="PROSITE" id="PS50041"/>
    </source>
</evidence>
<evidence type="ECO:0000256" key="8">
    <source>
        <dbReference type="ARBA" id="ARBA00023136"/>
    </source>
</evidence>
<keyword evidence="7" id="KW-0297">G-protein coupled receptor</keyword>
<feature type="domain" description="C-type lectin" evidence="14">
    <location>
        <begin position="193"/>
        <end position="300"/>
    </location>
</feature>
<comment type="caution">
    <text evidence="12">Lacks conserved residue(s) required for the propagation of feature annotation.</text>
</comment>
<feature type="transmembrane region" description="Helical" evidence="13">
    <location>
        <begin position="968"/>
        <end position="991"/>
    </location>
</feature>
<keyword evidence="5" id="KW-0677">Repeat</keyword>
<dbReference type="InterPro" id="IPR032675">
    <property type="entry name" value="LRR_dom_sf"/>
</dbReference>
<dbReference type="GO" id="GO:0008528">
    <property type="term" value="F:G protein-coupled peptide receptor activity"/>
    <property type="evidence" value="ECO:0007669"/>
    <property type="project" value="TreeGrafter"/>
</dbReference>
<evidence type="ECO:0000256" key="1">
    <source>
        <dbReference type="ARBA" id="ARBA00004651"/>
    </source>
</evidence>
<feature type="transmembrane region" description="Helical" evidence="13">
    <location>
        <begin position="1183"/>
        <end position="1203"/>
    </location>
</feature>
<dbReference type="SUPFAM" id="SSF81321">
    <property type="entry name" value="Family A G protein-coupled receptor-like"/>
    <property type="match status" value="1"/>
</dbReference>
<evidence type="ECO:0000313" key="16">
    <source>
        <dbReference type="EMBL" id="CAG5127683.1"/>
    </source>
</evidence>
<dbReference type="PROSITE" id="PS01209">
    <property type="entry name" value="LDLRA_1"/>
    <property type="match status" value="1"/>
</dbReference>
<dbReference type="SUPFAM" id="SSF56436">
    <property type="entry name" value="C-type lectin-like"/>
    <property type="match status" value="1"/>
</dbReference>
<protein>
    <recommendedName>
        <fullName evidence="18">G-protein coupled receptor GRL101</fullName>
    </recommendedName>
</protein>
<keyword evidence="3" id="KW-0433">Leucine-rich repeat</keyword>
<feature type="transmembrane region" description="Helical" evidence="13">
    <location>
        <begin position="1003"/>
        <end position="1028"/>
    </location>
</feature>
<keyword evidence="6 13" id="KW-1133">Transmembrane helix</keyword>
<feature type="disulfide bond" evidence="12">
    <location>
        <begin position="637"/>
        <end position="649"/>
    </location>
</feature>
<gene>
    <name evidence="16" type="ORF">CUNI_LOCUS13241</name>
</gene>
<keyword evidence="2" id="KW-1003">Cell membrane</keyword>
<dbReference type="SUPFAM" id="SSF52058">
    <property type="entry name" value="L domain-like"/>
    <property type="match status" value="1"/>
</dbReference>
<dbReference type="GO" id="GO:0009755">
    <property type="term" value="P:hormone-mediated signaling pathway"/>
    <property type="evidence" value="ECO:0007669"/>
    <property type="project" value="TreeGrafter"/>
</dbReference>
<dbReference type="Gene3D" id="3.10.100.10">
    <property type="entry name" value="Mannose-Binding Protein A, subunit A"/>
    <property type="match status" value="1"/>
</dbReference>
<dbReference type="SUPFAM" id="SSF57424">
    <property type="entry name" value="LDL receptor-like module"/>
    <property type="match status" value="3"/>
</dbReference>
<dbReference type="GO" id="GO:0007189">
    <property type="term" value="P:adenylate cyclase-activating G protein-coupled receptor signaling pathway"/>
    <property type="evidence" value="ECO:0007669"/>
    <property type="project" value="TreeGrafter"/>
</dbReference>
<keyword evidence="10" id="KW-0675">Receptor</keyword>
<keyword evidence="11" id="KW-0807">Transducer</keyword>
<dbReference type="Pfam" id="PF00001">
    <property type="entry name" value="7tm_1"/>
    <property type="match status" value="1"/>
</dbReference>
<dbReference type="PANTHER" id="PTHR24372">
    <property type="entry name" value="GLYCOPROTEIN HORMONE RECEPTOR"/>
    <property type="match status" value="1"/>
</dbReference>
<feature type="disulfide bond" evidence="12">
    <location>
        <begin position="486"/>
        <end position="501"/>
    </location>
</feature>
<dbReference type="InterPro" id="IPR002172">
    <property type="entry name" value="LDrepeatLR_classA_rpt"/>
</dbReference>
<dbReference type="PROSITE" id="PS50262">
    <property type="entry name" value="G_PROTEIN_RECEP_F1_2"/>
    <property type="match status" value="1"/>
</dbReference>
<dbReference type="InterPro" id="IPR016187">
    <property type="entry name" value="CTDL_fold"/>
</dbReference>
<dbReference type="PROSITE" id="PS00237">
    <property type="entry name" value="G_PROTEIN_RECEP_F1_1"/>
    <property type="match status" value="1"/>
</dbReference>
<dbReference type="InterPro" id="IPR001304">
    <property type="entry name" value="C-type_lectin-like"/>
</dbReference>
<dbReference type="InterPro" id="IPR000276">
    <property type="entry name" value="GPCR_Rhodpsn"/>
</dbReference>
<dbReference type="InterPro" id="IPR016186">
    <property type="entry name" value="C-type_lectin-like/link_sf"/>
</dbReference>
<sequence>MQFFTSVVDIFLPPEEKTLNSRIRIYLLVATEDNVTGESVIQERKHFSSYTEKVYLKRALKKEFVEFKKNSNPMEAIPYLNAMSLNETDRIRKNTTLVIVMFGSHQNMNLSYSESDLHNDFDISDHNVIVKLFMLVLKDMPPDRLKLTSSVAIYKIADIRSDLGTIMSILMCKSCFLGWFGGASQSAAFGKTIGTSCYKLGSSPNQISWIDANELCKGSNSQLVSIETKTELITLRQQLNQQIEKMPVVEGITDHVSIYIGLRRLKSTVGKRFRWLNDHPLVYTHWGHLEPQGGSIRGCVKWDLFNLSYSSNINEELMNNSDKLLLATTKGTWTAVGCGHAVTKYYLCENIINVPLNSPSHHDKKFNLKVPDYESITRAIGRGEIGFVQNVNMFMSLSPLLKLWKSERAAVNGFAYVNHKMEITVALSEIKLYHCEGNDGKIPYTSVCDVTRDCPFALDETVCRKCNSEERECAASGQCIPTDSWCDLVPDCQDNSDEVNCDTCQHGLCTDGRCMAKSWFADGEMDCAGCGSSNNISYEMDYVQTHKIAHCLFTCNRTECVFQWMLNDSILHCKGPEGPIDETIGAFEIASCHTVSDSVPSQFSNWGPKCVYVKDIYGELLGCRNMRHLQGCENFTCPDGYYQCPQSYCIPTHYIRDGIMDCPHGADEDYEMQFLECPFYFMCQVPISRGNSHLCLHPKLVCDGRIDCPEGDDELNCFLNCLDGFRCLAGTMIVNDYKKAKTSEVINLIDPTIRYLDLSGINLSKDFPIFFRNGTINLIEVKMSNCSIVSTSLAVPTCNLGTIRRMDLSYNDITNISANSIFRCMTNLYDLNLSHNEKLVSLQGIEYEISKVKYLDLSYTGLAFLSELTFSFLKDVKLLNLRQTRITDVRFLPPTTIEILDLRDTLVNNLPYADMFKHVVVSVHLRTDSFKLCCPQLHNASTNISSCSFTKDPFSSCADLMSKFALRIILWAACILAVLGNLAVIIYRLFFDRSIFTMAYGHFVTHLSISDFFMGIYLGIIAIADIHFRDKYIWEEITWRKSIVCNTAGFLSTLSIEVSTMFIALITIDRFLVIRYPFGQTRIAGRSVNICCCITWIVGFSVALIPLLPFSHFLNIYNTNGMCLGLPLANYKDSGREFAITVFIFLNFSLFVLIAFGQVIIYRTVSAMRMKETSLTNSNSRRFQDLAVAKNLAVVAITNLLFWSPIGVMGIMVQSGYTIGIEAYAWTAVLILPINAAVNPLLYTVPAITRKLNKVQERTSS</sequence>
<dbReference type="GO" id="GO:0005886">
    <property type="term" value="C:plasma membrane"/>
    <property type="evidence" value="ECO:0007669"/>
    <property type="project" value="UniProtKB-SubCell"/>
</dbReference>
<dbReference type="CDD" id="cd00112">
    <property type="entry name" value="LDLa"/>
    <property type="match status" value="3"/>
</dbReference>
<organism evidence="16 17">
    <name type="scientific">Candidula unifasciata</name>
    <dbReference type="NCBI Taxonomy" id="100452"/>
    <lineage>
        <taxon>Eukaryota</taxon>
        <taxon>Metazoa</taxon>
        <taxon>Spiralia</taxon>
        <taxon>Lophotrochozoa</taxon>
        <taxon>Mollusca</taxon>
        <taxon>Gastropoda</taxon>
        <taxon>Heterobranchia</taxon>
        <taxon>Euthyneura</taxon>
        <taxon>Panpulmonata</taxon>
        <taxon>Eupulmonata</taxon>
        <taxon>Stylommatophora</taxon>
        <taxon>Helicina</taxon>
        <taxon>Helicoidea</taxon>
        <taxon>Geomitridae</taxon>
        <taxon>Candidula</taxon>
    </lineage>
</organism>
<feature type="disulfide bond" evidence="12">
    <location>
        <begin position="702"/>
        <end position="717"/>
    </location>
</feature>
<dbReference type="Gene3D" id="4.10.400.10">
    <property type="entry name" value="Low-density Lipoprotein Receptor"/>
    <property type="match status" value="3"/>
</dbReference>
<feature type="domain" description="G-protein coupled receptors family 1 profile" evidence="15">
    <location>
        <begin position="980"/>
        <end position="1243"/>
    </location>
</feature>
<evidence type="ECO:0000256" key="6">
    <source>
        <dbReference type="ARBA" id="ARBA00022989"/>
    </source>
</evidence>
<dbReference type="SMART" id="SM00034">
    <property type="entry name" value="CLECT"/>
    <property type="match status" value="1"/>
</dbReference>
<dbReference type="Pfam" id="PF00057">
    <property type="entry name" value="Ldl_recept_a"/>
    <property type="match status" value="1"/>
</dbReference>
<comment type="subcellular location">
    <subcellularLocation>
        <location evidence="1">Cell membrane</location>
        <topology evidence="1">Multi-pass membrane protein</topology>
    </subcellularLocation>
</comment>
<dbReference type="AlphaFoldDB" id="A0A8S3ZE20"/>
<dbReference type="SMART" id="SM00192">
    <property type="entry name" value="LDLa"/>
    <property type="match status" value="3"/>
</dbReference>
<dbReference type="PROSITE" id="PS50041">
    <property type="entry name" value="C_TYPE_LECTIN_2"/>
    <property type="match status" value="1"/>
</dbReference>
<dbReference type="PANTHER" id="PTHR24372:SF77">
    <property type="entry name" value="G-PROTEIN COUPLED RECEPTORS FAMILY 1 PROFILE DOMAIN-CONTAINING PROTEIN"/>
    <property type="match status" value="1"/>
</dbReference>
<name>A0A8S3ZE20_9EUPU</name>
<evidence type="ECO:0000256" key="5">
    <source>
        <dbReference type="ARBA" id="ARBA00022737"/>
    </source>
</evidence>
<keyword evidence="8 13" id="KW-0472">Membrane</keyword>
<evidence type="ECO:0000256" key="11">
    <source>
        <dbReference type="ARBA" id="ARBA00023224"/>
    </source>
</evidence>
<dbReference type="Gene3D" id="3.80.10.10">
    <property type="entry name" value="Ribonuclease Inhibitor"/>
    <property type="match status" value="2"/>
</dbReference>
<dbReference type="PROSITE" id="PS50068">
    <property type="entry name" value="LDLRA_2"/>
    <property type="match status" value="3"/>
</dbReference>
<dbReference type="Gene3D" id="1.20.1070.10">
    <property type="entry name" value="Rhodopsin 7-helix transmembrane proteins"/>
    <property type="match status" value="1"/>
</dbReference>
<feature type="transmembrane region" description="Helical" evidence="13">
    <location>
        <begin position="1048"/>
        <end position="1068"/>
    </location>
</feature>
<dbReference type="Proteomes" id="UP000678393">
    <property type="component" value="Unassembled WGS sequence"/>
</dbReference>
<dbReference type="Pfam" id="PF00059">
    <property type="entry name" value="Lectin_C"/>
    <property type="match status" value="1"/>
</dbReference>
<evidence type="ECO:0000259" key="15">
    <source>
        <dbReference type="PROSITE" id="PS50262"/>
    </source>
</evidence>
<keyword evidence="4 13" id="KW-0812">Transmembrane</keyword>
<feature type="transmembrane region" description="Helical" evidence="13">
    <location>
        <begin position="1138"/>
        <end position="1162"/>
    </location>
</feature>
<evidence type="ECO:0000256" key="12">
    <source>
        <dbReference type="PROSITE-ProRule" id="PRU00124"/>
    </source>
</evidence>
<dbReference type="InterPro" id="IPR017452">
    <property type="entry name" value="GPCR_Rhodpsn_7TM"/>
</dbReference>
<evidence type="ECO:0000256" key="3">
    <source>
        <dbReference type="ARBA" id="ARBA00022614"/>
    </source>
</evidence>
<evidence type="ECO:0000256" key="10">
    <source>
        <dbReference type="ARBA" id="ARBA00023170"/>
    </source>
</evidence>
<dbReference type="OrthoDB" id="6154043at2759"/>
<dbReference type="EMBL" id="CAJHNH020002773">
    <property type="protein sequence ID" value="CAG5127683.1"/>
    <property type="molecule type" value="Genomic_DNA"/>
</dbReference>
<accession>A0A8S3ZE20</accession>
<evidence type="ECO:0000256" key="7">
    <source>
        <dbReference type="ARBA" id="ARBA00023040"/>
    </source>
</evidence>
<reference evidence="16" key="1">
    <citation type="submission" date="2021-04" db="EMBL/GenBank/DDBJ databases">
        <authorList>
            <consortium name="Molecular Ecology Group"/>
        </authorList>
    </citation>
    <scope>NUCLEOTIDE SEQUENCE</scope>
</reference>
<dbReference type="InterPro" id="IPR036055">
    <property type="entry name" value="LDL_receptor-like_sf"/>
</dbReference>
<keyword evidence="17" id="KW-1185">Reference proteome</keyword>
<evidence type="ECO:0000256" key="4">
    <source>
        <dbReference type="ARBA" id="ARBA00022692"/>
    </source>
</evidence>
<feature type="disulfide bond" evidence="12">
    <location>
        <begin position="644"/>
        <end position="662"/>
    </location>
</feature>
<evidence type="ECO:0008006" key="18">
    <source>
        <dbReference type="Google" id="ProtNLM"/>
    </source>
</evidence>
<dbReference type="CDD" id="cd00037">
    <property type="entry name" value="CLECT"/>
    <property type="match status" value="1"/>
</dbReference>
<evidence type="ECO:0000256" key="13">
    <source>
        <dbReference type="SAM" id="Phobius"/>
    </source>
</evidence>
<feature type="transmembrane region" description="Helical" evidence="13">
    <location>
        <begin position="1223"/>
        <end position="1245"/>
    </location>
</feature>
<dbReference type="InterPro" id="IPR023415">
    <property type="entry name" value="LDLR_class-A_CS"/>
</dbReference>
<feature type="transmembrane region" description="Helical" evidence="13">
    <location>
        <begin position="1088"/>
        <end position="1108"/>
    </location>
</feature>
<proteinExistence type="predicted"/>
<evidence type="ECO:0000313" key="17">
    <source>
        <dbReference type="Proteomes" id="UP000678393"/>
    </source>
</evidence>
<keyword evidence="9 12" id="KW-1015">Disulfide bond</keyword>
<comment type="caution">
    <text evidence="16">The sequence shown here is derived from an EMBL/GenBank/DDBJ whole genome shotgun (WGS) entry which is preliminary data.</text>
</comment>